<dbReference type="HOGENOM" id="CLU_2606926_0_0_1"/>
<evidence type="ECO:0000313" key="2">
    <source>
        <dbReference type="Proteomes" id="UP000054018"/>
    </source>
</evidence>
<dbReference type="EMBL" id="KN833707">
    <property type="protein sequence ID" value="KIK25586.1"/>
    <property type="molecule type" value="Genomic_DNA"/>
</dbReference>
<dbReference type="AlphaFoldDB" id="A0A0C9Z8G2"/>
<sequence length="79" mass="8895">MHPSQDRIPVPKSGTLCPMIVPWKTAVCVRVCGREITPHAEWTCAWSESVARPFGLLPCRALRLLQKKNQCRAVDDTTH</sequence>
<reference evidence="1 2" key="1">
    <citation type="submission" date="2014-04" db="EMBL/GenBank/DDBJ databases">
        <authorList>
            <consortium name="DOE Joint Genome Institute"/>
            <person name="Kuo A."/>
            <person name="Kohler A."/>
            <person name="Costa M.D."/>
            <person name="Nagy L.G."/>
            <person name="Floudas D."/>
            <person name="Copeland A."/>
            <person name="Barry K.W."/>
            <person name="Cichocki N."/>
            <person name="Veneault-Fourrey C."/>
            <person name="LaButti K."/>
            <person name="Lindquist E.A."/>
            <person name="Lipzen A."/>
            <person name="Lundell T."/>
            <person name="Morin E."/>
            <person name="Murat C."/>
            <person name="Sun H."/>
            <person name="Tunlid A."/>
            <person name="Henrissat B."/>
            <person name="Grigoriev I.V."/>
            <person name="Hibbett D.S."/>
            <person name="Martin F."/>
            <person name="Nordberg H.P."/>
            <person name="Cantor M.N."/>
            <person name="Hua S.X."/>
        </authorList>
    </citation>
    <scope>NUCLEOTIDE SEQUENCE [LARGE SCALE GENOMIC DNA]</scope>
    <source>
        <strain evidence="1 2">441</strain>
    </source>
</reference>
<gene>
    <name evidence="1" type="ORF">PISMIDRAFT_341621</name>
</gene>
<proteinExistence type="predicted"/>
<dbReference type="Proteomes" id="UP000054018">
    <property type="component" value="Unassembled WGS sequence"/>
</dbReference>
<protein>
    <submittedName>
        <fullName evidence="1">Uncharacterized protein</fullName>
    </submittedName>
</protein>
<reference evidence="2" key="2">
    <citation type="submission" date="2015-01" db="EMBL/GenBank/DDBJ databases">
        <title>Evolutionary Origins and Diversification of the Mycorrhizal Mutualists.</title>
        <authorList>
            <consortium name="DOE Joint Genome Institute"/>
            <consortium name="Mycorrhizal Genomics Consortium"/>
            <person name="Kohler A."/>
            <person name="Kuo A."/>
            <person name="Nagy L.G."/>
            <person name="Floudas D."/>
            <person name="Copeland A."/>
            <person name="Barry K.W."/>
            <person name="Cichocki N."/>
            <person name="Veneault-Fourrey C."/>
            <person name="LaButti K."/>
            <person name="Lindquist E.A."/>
            <person name="Lipzen A."/>
            <person name="Lundell T."/>
            <person name="Morin E."/>
            <person name="Murat C."/>
            <person name="Riley R."/>
            <person name="Ohm R."/>
            <person name="Sun H."/>
            <person name="Tunlid A."/>
            <person name="Henrissat B."/>
            <person name="Grigoriev I.V."/>
            <person name="Hibbett D.S."/>
            <person name="Martin F."/>
        </authorList>
    </citation>
    <scope>NUCLEOTIDE SEQUENCE [LARGE SCALE GENOMIC DNA]</scope>
    <source>
        <strain evidence="2">441</strain>
    </source>
</reference>
<name>A0A0C9Z8G2_9AGAM</name>
<accession>A0A0C9Z8G2</accession>
<keyword evidence="2" id="KW-1185">Reference proteome</keyword>
<organism evidence="1 2">
    <name type="scientific">Pisolithus microcarpus 441</name>
    <dbReference type="NCBI Taxonomy" id="765257"/>
    <lineage>
        <taxon>Eukaryota</taxon>
        <taxon>Fungi</taxon>
        <taxon>Dikarya</taxon>
        <taxon>Basidiomycota</taxon>
        <taxon>Agaricomycotina</taxon>
        <taxon>Agaricomycetes</taxon>
        <taxon>Agaricomycetidae</taxon>
        <taxon>Boletales</taxon>
        <taxon>Sclerodermatineae</taxon>
        <taxon>Pisolithaceae</taxon>
        <taxon>Pisolithus</taxon>
    </lineage>
</organism>
<evidence type="ECO:0000313" key="1">
    <source>
        <dbReference type="EMBL" id="KIK25586.1"/>
    </source>
</evidence>